<dbReference type="EMBL" id="LFYR01001623">
    <property type="protein sequence ID" value="KMZ60296.1"/>
    <property type="molecule type" value="Genomic_DNA"/>
</dbReference>
<name>A0A0K9NU26_ZOSMR</name>
<dbReference type="STRING" id="29655.A0A0K9NU26"/>
<proteinExistence type="predicted"/>
<dbReference type="PROSITE" id="PS51754">
    <property type="entry name" value="OVATE"/>
    <property type="match status" value="1"/>
</dbReference>
<organism evidence="8 9">
    <name type="scientific">Zostera marina</name>
    <name type="common">Eelgrass</name>
    <dbReference type="NCBI Taxonomy" id="29655"/>
    <lineage>
        <taxon>Eukaryota</taxon>
        <taxon>Viridiplantae</taxon>
        <taxon>Streptophyta</taxon>
        <taxon>Embryophyta</taxon>
        <taxon>Tracheophyta</taxon>
        <taxon>Spermatophyta</taxon>
        <taxon>Magnoliopsida</taxon>
        <taxon>Liliopsida</taxon>
        <taxon>Zosteraceae</taxon>
        <taxon>Zostera</taxon>
    </lineage>
</organism>
<dbReference type="InterPro" id="IPR038933">
    <property type="entry name" value="Ovate"/>
</dbReference>
<dbReference type="PANTHER" id="PTHR33057">
    <property type="entry name" value="TRANSCRIPTION REPRESSOR OFP7-RELATED"/>
    <property type="match status" value="1"/>
</dbReference>
<sequence>MIFLDKEEDECIHGLRSSDRLFFDPTGETSSILVDSSSSSAPVEDPLAAYLQVENNVVPFKETVAEKMESENPYLDFKISMEKMVIAHGLKDLDFLVELVQWYLKMNKKETHGFIIDAFIDLLLDLVSIFPSPSPTFCCSSSSSLSSSNFCTCSSSSSTIFTNLL</sequence>
<dbReference type="OrthoDB" id="689823at2759"/>
<dbReference type="PANTHER" id="PTHR33057:SF26">
    <property type="entry name" value="TRANSCRIPTION REPRESSOR OFP13"/>
    <property type="match status" value="1"/>
</dbReference>
<dbReference type="AlphaFoldDB" id="A0A0K9NU26"/>
<dbReference type="GO" id="GO:0045892">
    <property type="term" value="P:negative regulation of DNA-templated transcription"/>
    <property type="evidence" value="ECO:0007669"/>
    <property type="project" value="UniProtKB-UniRule"/>
</dbReference>
<dbReference type="GO" id="GO:0005634">
    <property type="term" value="C:nucleus"/>
    <property type="evidence" value="ECO:0007669"/>
    <property type="project" value="UniProtKB-SubCell"/>
</dbReference>
<feature type="domain" description="OVATE" evidence="7">
    <location>
        <begin position="65"/>
        <end position="125"/>
    </location>
</feature>
<keyword evidence="9" id="KW-1185">Reference proteome</keyword>
<protein>
    <recommendedName>
        <fullName evidence="6">Transcription repressor</fullName>
    </recommendedName>
    <alternativeName>
        <fullName evidence="6">Ovate family protein</fullName>
    </alternativeName>
</protein>
<dbReference type="Pfam" id="PF04844">
    <property type="entry name" value="Ovate"/>
    <property type="match status" value="1"/>
</dbReference>
<keyword evidence="3 6" id="KW-0805">Transcription regulation</keyword>
<keyword evidence="5 6" id="KW-0539">Nucleus</keyword>
<keyword evidence="4 6" id="KW-0804">Transcription</keyword>
<evidence type="ECO:0000256" key="1">
    <source>
        <dbReference type="ARBA" id="ARBA00004123"/>
    </source>
</evidence>
<evidence type="ECO:0000256" key="4">
    <source>
        <dbReference type="ARBA" id="ARBA00023163"/>
    </source>
</evidence>
<dbReference type="OMA" id="EEDECIH"/>
<reference evidence="9" key="1">
    <citation type="journal article" date="2016" name="Nature">
        <title>The genome of the seagrass Zostera marina reveals angiosperm adaptation to the sea.</title>
        <authorList>
            <person name="Olsen J.L."/>
            <person name="Rouze P."/>
            <person name="Verhelst B."/>
            <person name="Lin Y.-C."/>
            <person name="Bayer T."/>
            <person name="Collen J."/>
            <person name="Dattolo E."/>
            <person name="De Paoli E."/>
            <person name="Dittami S."/>
            <person name="Maumus F."/>
            <person name="Michel G."/>
            <person name="Kersting A."/>
            <person name="Lauritano C."/>
            <person name="Lohaus R."/>
            <person name="Toepel M."/>
            <person name="Tonon T."/>
            <person name="Vanneste K."/>
            <person name="Amirebrahimi M."/>
            <person name="Brakel J."/>
            <person name="Bostroem C."/>
            <person name="Chovatia M."/>
            <person name="Grimwood J."/>
            <person name="Jenkins J.W."/>
            <person name="Jueterbock A."/>
            <person name="Mraz A."/>
            <person name="Stam W.T."/>
            <person name="Tice H."/>
            <person name="Bornberg-Bauer E."/>
            <person name="Green P.J."/>
            <person name="Pearson G.A."/>
            <person name="Procaccini G."/>
            <person name="Duarte C.M."/>
            <person name="Schmutz J."/>
            <person name="Reusch T.B.H."/>
            <person name="Van de Peer Y."/>
        </authorList>
    </citation>
    <scope>NUCLEOTIDE SEQUENCE [LARGE SCALE GENOMIC DNA]</scope>
    <source>
        <strain evidence="9">cv. Finnish</strain>
    </source>
</reference>
<evidence type="ECO:0000313" key="8">
    <source>
        <dbReference type="EMBL" id="KMZ60296.1"/>
    </source>
</evidence>
<comment type="function">
    <text evidence="6">Transcriptional repressor that regulates multiple aspects of plant growth and development.</text>
</comment>
<keyword evidence="2 6" id="KW-0678">Repressor</keyword>
<evidence type="ECO:0000313" key="9">
    <source>
        <dbReference type="Proteomes" id="UP000036987"/>
    </source>
</evidence>
<dbReference type="NCBIfam" id="TIGR01568">
    <property type="entry name" value="A_thal_3678"/>
    <property type="match status" value="1"/>
</dbReference>
<evidence type="ECO:0000256" key="2">
    <source>
        <dbReference type="ARBA" id="ARBA00022491"/>
    </source>
</evidence>
<evidence type="ECO:0000256" key="5">
    <source>
        <dbReference type="ARBA" id="ARBA00023242"/>
    </source>
</evidence>
<dbReference type="Proteomes" id="UP000036987">
    <property type="component" value="Unassembled WGS sequence"/>
</dbReference>
<comment type="caution">
    <text evidence="8">The sequence shown here is derived from an EMBL/GenBank/DDBJ whole genome shotgun (WGS) entry which is preliminary data.</text>
</comment>
<dbReference type="InterPro" id="IPR006458">
    <property type="entry name" value="Ovate_C"/>
</dbReference>
<gene>
    <name evidence="8" type="ORF">ZOSMA_5G01630</name>
</gene>
<comment type="subcellular location">
    <subcellularLocation>
        <location evidence="1 6">Nucleus</location>
    </subcellularLocation>
</comment>
<accession>A0A0K9NU26</accession>
<evidence type="ECO:0000256" key="6">
    <source>
        <dbReference type="RuleBase" id="RU367028"/>
    </source>
</evidence>
<evidence type="ECO:0000259" key="7">
    <source>
        <dbReference type="PROSITE" id="PS51754"/>
    </source>
</evidence>
<evidence type="ECO:0000256" key="3">
    <source>
        <dbReference type="ARBA" id="ARBA00023015"/>
    </source>
</evidence>